<feature type="non-terminal residue" evidence="5">
    <location>
        <position position="258"/>
    </location>
</feature>
<dbReference type="GO" id="GO:0016491">
    <property type="term" value="F:oxidoreductase activity"/>
    <property type="evidence" value="ECO:0007669"/>
    <property type="project" value="UniProtKB-KW"/>
</dbReference>
<dbReference type="InterPro" id="IPR051312">
    <property type="entry name" value="Diverse_Substr_Oxidored"/>
</dbReference>
<dbReference type="InterPro" id="IPR036683">
    <property type="entry name" value="CO_DH_flav_C_dom_sf"/>
</dbReference>
<keyword evidence="3" id="KW-0560">Oxidoreductase</keyword>
<dbReference type="Gene3D" id="3.30.465.10">
    <property type="match status" value="1"/>
</dbReference>
<feature type="non-terminal residue" evidence="5">
    <location>
        <position position="1"/>
    </location>
</feature>
<feature type="domain" description="FAD-binding PCMH-type" evidence="4">
    <location>
        <begin position="1"/>
        <end position="164"/>
    </location>
</feature>
<dbReference type="Gene3D" id="3.30.43.10">
    <property type="entry name" value="Uridine Diphospho-n-acetylenolpyruvylglucosamine Reductase, domain 2"/>
    <property type="match status" value="1"/>
</dbReference>
<dbReference type="InterPro" id="IPR016167">
    <property type="entry name" value="FAD-bd_PCMH_sub1"/>
</dbReference>
<evidence type="ECO:0000256" key="2">
    <source>
        <dbReference type="ARBA" id="ARBA00022827"/>
    </source>
</evidence>
<dbReference type="Pfam" id="PF03450">
    <property type="entry name" value="CO_deh_flav_C"/>
    <property type="match status" value="1"/>
</dbReference>
<protein>
    <submittedName>
        <fullName evidence="5">Xanthine dehydrogenase, subunit A</fullName>
    </submittedName>
</protein>
<dbReference type="Pfam" id="PF00941">
    <property type="entry name" value="FAD_binding_5"/>
    <property type="match status" value="1"/>
</dbReference>
<dbReference type="InterPro" id="IPR016169">
    <property type="entry name" value="FAD-bd_PCMH_sub2"/>
</dbReference>
<sequence>ARTVDEVASALEADPGSVLLAGGTDIGLWVTKQLRDLPPIVYIGNVSALKSIGREADGLRVGAAVSLADAWESLVGLYPDLAEMAQRFGSPPVRNSGTLCGNLANGSPIGDSIPVLIALGAEVELRCGPRTRHVPIDRLYLGYQRKDLAPGEFIVSVRIPLPSAGLWVSAYKVSKRFDQDISAVAAAFAVRIESGRVQYARLAFGGMAAVAARAPATERALLAAQWSEAGIDAAAARLAEDFTPLTDLRATGAYRLQV</sequence>
<dbReference type="EMBL" id="AUZZ01000663">
    <property type="protein sequence ID" value="EQD67116.1"/>
    <property type="molecule type" value="Genomic_DNA"/>
</dbReference>
<evidence type="ECO:0000256" key="1">
    <source>
        <dbReference type="ARBA" id="ARBA00022630"/>
    </source>
</evidence>
<dbReference type="GO" id="GO:0071949">
    <property type="term" value="F:FAD binding"/>
    <property type="evidence" value="ECO:0007669"/>
    <property type="project" value="InterPro"/>
</dbReference>
<evidence type="ECO:0000313" key="5">
    <source>
        <dbReference type="EMBL" id="EQD67116.1"/>
    </source>
</evidence>
<comment type="caution">
    <text evidence="5">The sequence shown here is derived from an EMBL/GenBank/DDBJ whole genome shotgun (WGS) entry which is preliminary data.</text>
</comment>
<dbReference type="PROSITE" id="PS51387">
    <property type="entry name" value="FAD_PCMH"/>
    <property type="match status" value="1"/>
</dbReference>
<keyword evidence="1" id="KW-0285">Flavoprotein</keyword>
<dbReference type="InterPro" id="IPR005107">
    <property type="entry name" value="CO_DH_flav_C"/>
</dbReference>
<name>T1B2M8_9ZZZZ</name>
<reference evidence="5" key="1">
    <citation type="submission" date="2013-08" db="EMBL/GenBank/DDBJ databases">
        <authorList>
            <person name="Mendez C."/>
            <person name="Richter M."/>
            <person name="Ferrer M."/>
            <person name="Sanchez J."/>
        </authorList>
    </citation>
    <scope>NUCLEOTIDE SEQUENCE</scope>
</reference>
<evidence type="ECO:0000256" key="3">
    <source>
        <dbReference type="ARBA" id="ARBA00023002"/>
    </source>
</evidence>
<organism evidence="5">
    <name type="scientific">mine drainage metagenome</name>
    <dbReference type="NCBI Taxonomy" id="410659"/>
    <lineage>
        <taxon>unclassified sequences</taxon>
        <taxon>metagenomes</taxon>
        <taxon>ecological metagenomes</taxon>
    </lineage>
</organism>
<dbReference type="SUPFAM" id="SSF55447">
    <property type="entry name" value="CO dehydrogenase flavoprotein C-terminal domain-like"/>
    <property type="match status" value="1"/>
</dbReference>
<dbReference type="SUPFAM" id="SSF56176">
    <property type="entry name" value="FAD-binding/transporter-associated domain-like"/>
    <property type="match status" value="1"/>
</dbReference>
<dbReference type="AlphaFoldDB" id="T1B2M8"/>
<dbReference type="PANTHER" id="PTHR42659:SF2">
    <property type="entry name" value="XANTHINE DEHYDROGENASE SUBUNIT C-RELATED"/>
    <property type="match status" value="1"/>
</dbReference>
<reference evidence="5" key="2">
    <citation type="journal article" date="2014" name="ISME J.">
        <title>Microbial stratification in low pH oxic and suboxic macroscopic growths along an acid mine drainage.</title>
        <authorList>
            <person name="Mendez-Garcia C."/>
            <person name="Mesa V."/>
            <person name="Sprenger R.R."/>
            <person name="Richter M."/>
            <person name="Diez M.S."/>
            <person name="Solano J."/>
            <person name="Bargiela R."/>
            <person name="Golyshina O.V."/>
            <person name="Manteca A."/>
            <person name="Ramos J.L."/>
            <person name="Gallego J.R."/>
            <person name="Llorente I."/>
            <person name="Martins Dos Santos V.A."/>
            <person name="Jensen O.N."/>
            <person name="Pelaez A.I."/>
            <person name="Sanchez J."/>
            <person name="Ferrer M."/>
        </authorList>
    </citation>
    <scope>NUCLEOTIDE SEQUENCE</scope>
</reference>
<proteinExistence type="predicted"/>
<dbReference type="InterPro" id="IPR036318">
    <property type="entry name" value="FAD-bd_PCMH-like_sf"/>
</dbReference>
<dbReference type="InterPro" id="IPR002346">
    <property type="entry name" value="Mopterin_DH_FAD-bd"/>
</dbReference>
<dbReference type="PANTHER" id="PTHR42659">
    <property type="entry name" value="XANTHINE DEHYDROGENASE SUBUNIT C-RELATED"/>
    <property type="match status" value="1"/>
</dbReference>
<gene>
    <name evidence="5" type="ORF">B2A_00869</name>
</gene>
<keyword evidence="2" id="KW-0274">FAD</keyword>
<evidence type="ECO:0000259" key="4">
    <source>
        <dbReference type="PROSITE" id="PS51387"/>
    </source>
</evidence>
<dbReference type="SMART" id="SM01092">
    <property type="entry name" value="CO_deh_flav_C"/>
    <property type="match status" value="1"/>
</dbReference>
<dbReference type="InterPro" id="IPR016166">
    <property type="entry name" value="FAD-bd_PCMH"/>
</dbReference>
<dbReference type="Gene3D" id="3.30.390.50">
    <property type="entry name" value="CO dehydrogenase flavoprotein, C-terminal domain"/>
    <property type="match status" value="1"/>
</dbReference>
<accession>T1B2M8</accession>